<evidence type="ECO:0000313" key="2">
    <source>
        <dbReference type="EMBL" id="MFD1047782.1"/>
    </source>
</evidence>
<protein>
    <submittedName>
        <fullName evidence="2">WD40 repeat domain-containing protein</fullName>
    </submittedName>
</protein>
<feature type="repeat" description="WD" evidence="1">
    <location>
        <begin position="32"/>
        <end position="73"/>
    </location>
</feature>
<accession>A0ABW3MCU0</accession>
<dbReference type="PROSITE" id="PS50294">
    <property type="entry name" value="WD_REPEATS_REGION"/>
    <property type="match status" value="1"/>
</dbReference>
<name>A0ABW3MCU0_9PSEU</name>
<dbReference type="PROSITE" id="PS50082">
    <property type="entry name" value="WD_REPEATS_2"/>
    <property type="match status" value="1"/>
</dbReference>
<keyword evidence="1" id="KW-0853">WD repeat</keyword>
<dbReference type="Proteomes" id="UP001597045">
    <property type="component" value="Unassembled WGS sequence"/>
</dbReference>
<proteinExistence type="predicted"/>
<sequence>AVSEGGTWLGAGDGMGTIHAWNTTTSRSLYRLSAHVGEVTALVVDPLGKWFASAGADGAVKMWRLDTGALIATLMAWPNGWAVLSPDGRYKISGEVGDFWWASGLCRFGVSDLDDLAPYLHSLRRIPEDEPLDLGN</sequence>
<reference evidence="3" key="1">
    <citation type="journal article" date="2019" name="Int. J. Syst. Evol. Microbiol.">
        <title>The Global Catalogue of Microorganisms (GCM) 10K type strain sequencing project: providing services to taxonomists for standard genome sequencing and annotation.</title>
        <authorList>
            <consortium name="The Broad Institute Genomics Platform"/>
            <consortium name="The Broad Institute Genome Sequencing Center for Infectious Disease"/>
            <person name="Wu L."/>
            <person name="Ma J."/>
        </authorList>
    </citation>
    <scope>NUCLEOTIDE SEQUENCE [LARGE SCALE GENOMIC DNA]</scope>
    <source>
        <strain evidence="3">JCM 31486</strain>
    </source>
</reference>
<dbReference type="EMBL" id="JBHTIS010001248">
    <property type="protein sequence ID" value="MFD1047782.1"/>
    <property type="molecule type" value="Genomic_DNA"/>
</dbReference>
<dbReference type="InterPro" id="IPR001680">
    <property type="entry name" value="WD40_rpt"/>
</dbReference>
<dbReference type="SMART" id="SM00320">
    <property type="entry name" value="WD40"/>
    <property type="match status" value="1"/>
</dbReference>
<keyword evidence="3" id="KW-1185">Reference proteome</keyword>
<dbReference type="SUPFAM" id="SSF50978">
    <property type="entry name" value="WD40 repeat-like"/>
    <property type="match status" value="1"/>
</dbReference>
<dbReference type="InterPro" id="IPR036322">
    <property type="entry name" value="WD40_repeat_dom_sf"/>
</dbReference>
<comment type="caution">
    <text evidence="2">The sequence shown here is derived from an EMBL/GenBank/DDBJ whole genome shotgun (WGS) entry which is preliminary data.</text>
</comment>
<dbReference type="Pfam" id="PF00400">
    <property type="entry name" value="WD40"/>
    <property type="match status" value="1"/>
</dbReference>
<feature type="non-terminal residue" evidence="2">
    <location>
        <position position="1"/>
    </location>
</feature>
<dbReference type="InterPro" id="IPR015943">
    <property type="entry name" value="WD40/YVTN_repeat-like_dom_sf"/>
</dbReference>
<organism evidence="2 3">
    <name type="scientific">Kibdelosporangium lantanae</name>
    <dbReference type="NCBI Taxonomy" id="1497396"/>
    <lineage>
        <taxon>Bacteria</taxon>
        <taxon>Bacillati</taxon>
        <taxon>Actinomycetota</taxon>
        <taxon>Actinomycetes</taxon>
        <taxon>Pseudonocardiales</taxon>
        <taxon>Pseudonocardiaceae</taxon>
        <taxon>Kibdelosporangium</taxon>
    </lineage>
</organism>
<evidence type="ECO:0000256" key="1">
    <source>
        <dbReference type="PROSITE-ProRule" id="PRU00221"/>
    </source>
</evidence>
<dbReference type="Gene3D" id="2.130.10.10">
    <property type="entry name" value="YVTN repeat-like/Quinoprotein amine dehydrogenase"/>
    <property type="match status" value="1"/>
</dbReference>
<evidence type="ECO:0000313" key="3">
    <source>
        <dbReference type="Proteomes" id="UP001597045"/>
    </source>
</evidence>
<gene>
    <name evidence="2" type="ORF">ACFQ1S_20710</name>
</gene>